<organism evidence="1">
    <name type="scientific">marine sediment metagenome</name>
    <dbReference type="NCBI Taxonomy" id="412755"/>
    <lineage>
        <taxon>unclassified sequences</taxon>
        <taxon>metagenomes</taxon>
        <taxon>ecological metagenomes</taxon>
    </lineage>
</organism>
<comment type="caution">
    <text evidence="1">The sequence shown here is derived from an EMBL/GenBank/DDBJ whole genome shotgun (WGS) entry which is preliminary data.</text>
</comment>
<proteinExistence type="predicted"/>
<sequence>MVELCHKCGLVYHGDYCECSSCSSCGVKLMSNESKICASCVSAQEHISDLGWDLTDEEKYGNVPFYNSLEEYVK</sequence>
<protein>
    <submittedName>
        <fullName evidence="1">Uncharacterized protein</fullName>
    </submittedName>
</protein>
<evidence type="ECO:0000313" key="1">
    <source>
        <dbReference type="EMBL" id="KKN64743.1"/>
    </source>
</evidence>
<accession>A0A0F9VG07</accession>
<dbReference type="AlphaFoldDB" id="A0A0F9VG07"/>
<reference evidence="1" key="1">
    <citation type="journal article" date="2015" name="Nature">
        <title>Complex archaea that bridge the gap between prokaryotes and eukaryotes.</title>
        <authorList>
            <person name="Spang A."/>
            <person name="Saw J.H."/>
            <person name="Jorgensen S.L."/>
            <person name="Zaremba-Niedzwiedzka K."/>
            <person name="Martijn J."/>
            <person name="Lind A.E."/>
            <person name="van Eijk R."/>
            <person name="Schleper C."/>
            <person name="Guy L."/>
            <person name="Ettema T.J."/>
        </authorList>
    </citation>
    <scope>NUCLEOTIDE SEQUENCE</scope>
</reference>
<dbReference type="EMBL" id="LAZR01000545">
    <property type="protein sequence ID" value="KKN64743.1"/>
    <property type="molecule type" value="Genomic_DNA"/>
</dbReference>
<name>A0A0F9VG07_9ZZZZ</name>
<gene>
    <name evidence="1" type="ORF">LCGC14_0488750</name>
</gene>